<reference evidence="1" key="2">
    <citation type="submission" date="2020-07" db="EMBL/GenBank/DDBJ databases">
        <authorList>
            <person name="Vera ALvarez R."/>
            <person name="Arias-Moreno D.M."/>
            <person name="Jimenez-Jacinto V."/>
            <person name="Jimenez-Bremont J.F."/>
            <person name="Swaminathan K."/>
            <person name="Moose S.P."/>
            <person name="Guerrero-Gonzalez M.L."/>
            <person name="Marino-Ramirez L."/>
            <person name="Landsman D."/>
            <person name="Rodriguez-Kessler M."/>
            <person name="Delgado-Sanchez P."/>
        </authorList>
    </citation>
    <scope>NUCLEOTIDE SEQUENCE</scope>
    <source>
        <tissue evidence="1">Cladode</tissue>
    </source>
</reference>
<dbReference type="AlphaFoldDB" id="A0A7C9D3X7"/>
<sequence length="139" mass="16432">MAHSLPRRPLRLRPARRRLRLLPLLHKRHRLGPPYHRDEFRVRLGFFAKPAVLARIRLPFVSLLSPSPPQTLLLPLLHSAHRFVPPSQRNDACWARVGARGASFHREPVTLRITQWHNRLFHLSSEADSDREQRLWRYS</sequence>
<evidence type="ECO:0000313" key="1">
    <source>
        <dbReference type="EMBL" id="MBA4629208.1"/>
    </source>
</evidence>
<organism evidence="1">
    <name type="scientific">Opuntia streptacantha</name>
    <name type="common">Prickly pear cactus</name>
    <name type="synonym">Opuntia cardona</name>
    <dbReference type="NCBI Taxonomy" id="393608"/>
    <lineage>
        <taxon>Eukaryota</taxon>
        <taxon>Viridiplantae</taxon>
        <taxon>Streptophyta</taxon>
        <taxon>Embryophyta</taxon>
        <taxon>Tracheophyta</taxon>
        <taxon>Spermatophyta</taxon>
        <taxon>Magnoliopsida</taxon>
        <taxon>eudicotyledons</taxon>
        <taxon>Gunneridae</taxon>
        <taxon>Pentapetalae</taxon>
        <taxon>Caryophyllales</taxon>
        <taxon>Cactineae</taxon>
        <taxon>Cactaceae</taxon>
        <taxon>Opuntioideae</taxon>
        <taxon>Opuntia</taxon>
    </lineage>
</organism>
<protein>
    <submittedName>
        <fullName evidence="1">Uncharacterized protein</fullName>
    </submittedName>
</protein>
<name>A0A7C9D3X7_OPUST</name>
<dbReference type="EMBL" id="GISG01068908">
    <property type="protein sequence ID" value="MBA4629208.1"/>
    <property type="molecule type" value="Transcribed_RNA"/>
</dbReference>
<reference evidence="1" key="1">
    <citation type="journal article" date="2013" name="J. Plant Res.">
        <title>Effect of fungi and light on seed germination of three Opuntia species from semiarid lands of central Mexico.</title>
        <authorList>
            <person name="Delgado-Sanchez P."/>
            <person name="Jimenez-Bremont J.F."/>
            <person name="Guerrero-Gonzalez Mde L."/>
            <person name="Flores J."/>
        </authorList>
    </citation>
    <scope>NUCLEOTIDE SEQUENCE</scope>
    <source>
        <tissue evidence="1">Cladode</tissue>
    </source>
</reference>
<accession>A0A7C9D3X7</accession>
<proteinExistence type="predicted"/>